<evidence type="ECO:0000313" key="3">
    <source>
        <dbReference type="Proteomes" id="UP000186607"/>
    </source>
</evidence>
<feature type="compositionally biased region" description="Basic residues" evidence="1">
    <location>
        <begin position="27"/>
        <end position="39"/>
    </location>
</feature>
<evidence type="ECO:0000256" key="1">
    <source>
        <dbReference type="SAM" id="MobiDB-lite"/>
    </source>
</evidence>
<keyword evidence="3" id="KW-1185">Reference proteome</keyword>
<dbReference type="EMBL" id="MSTI01000025">
    <property type="protein sequence ID" value="OLV19655.1"/>
    <property type="molecule type" value="Genomic_DNA"/>
</dbReference>
<organism evidence="2 3">
    <name type="scientific">Deinococcus marmoris</name>
    <dbReference type="NCBI Taxonomy" id="249408"/>
    <lineage>
        <taxon>Bacteria</taxon>
        <taxon>Thermotogati</taxon>
        <taxon>Deinococcota</taxon>
        <taxon>Deinococci</taxon>
        <taxon>Deinococcales</taxon>
        <taxon>Deinococcaceae</taxon>
        <taxon>Deinococcus</taxon>
    </lineage>
</organism>
<comment type="caution">
    <text evidence="2">The sequence shown here is derived from an EMBL/GenBank/DDBJ whole genome shotgun (WGS) entry which is preliminary data.</text>
</comment>
<name>A0A1U7P399_9DEIO</name>
<reference evidence="2 3" key="1">
    <citation type="submission" date="2017-01" db="EMBL/GenBank/DDBJ databases">
        <title>Genome Analysis of Deinococcus marmoris KOPRI26562.</title>
        <authorList>
            <person name="Kim J.H."/>
            <person name="Oh H.-M."/>
        </authorList>
    </citation>
    <scope>NUCLEOTIDE SEQUENCE [LARGE SCALE GENOMIC DNA]</scope>
    <source>
        <strain evidence="2 3">KOPRI26562</strain>
    </source>
</reference>
<dbReference type="AlphaFoldDB" id="A0A1U7P399"/>
<dbReference type="Proteomes" id="UP000186607">
    <property type="component" value="Unassembled WGS sequence"/>
</dbReference>
<protein>
    <submittedName>
        <fullName evidence="2">Uncharacterized protein</fullName>
    </submittedName>
</protein>
<feature type="region of interest" description="Disordered" evidence="1">
    <location>
        <begin position="1"/>
        <end position="39"/>
    </location>
</feature>
<sequence length="39" mass="4401">MFRLCGQKNHPSGLCKSWPAAEGHLFRHDKGRPHSNKTA</sequence>
<evidence type="ECO:0000313" key="2">
    <source>
        <dbReference type="EMBL" id="OLV19655.1"/>
    </source>
</evidence>
<proteinExistence type="predicted"/>
<accession>A0A1U7P399</accession>
<gene>
    <name evidence="2" type="ORF">BOO71_0002140</name>
</gene>